<protein>
    <submittedName>
        <fullName evidence="1">Uncharacterized protein</fullName>
    </submittedName>
</protein>
<sequence>MADVKHTETKSLEKSKGCILSVDRWTVSTFRIQYGTRYVHLDNCVGRAVAPRTARELKAAAGTSPSGTFEFDAVIDTAKLDQLSVTTFHRL</sequence>
<dbReference type="EMBL" id="RCMK01000354">
    <property type="protein sequence ID" value="KAG2934316.1"/>
    <property type="molecule type" value="Genomic_DNA"/>
</dbReference>
<proteinExistence type="predicted"/>
<evidence type="ECO:0000313" key="1">
    <source>
        <dbReference type="EMBL" id="KAG2934316.1"/>
    </source>
</evidence>
<organism evidence="1 2">
    <name type="scientific">Phytophthora cactorum</name>
    <dbReference type="NCBI Taxonomy" id="29920"/>
    <lineage>
        <taxon>Eukaryota</taxon>
        <taxon>Sar</taxon>
        <taxon>Stramenopiles</taxon>
        <taxon>Oomycota</taxon>
        <taxon>Peronosporomycetes</taxon>
        <taxon>Peronosporales</taxon>
        <taxon>Peronosporaceae</taxon>
        <taxon>Phytophthora</taxon>
    </lineage>
</organism>
<name>A0A8T1JY88_9STRA</name>
<dbReference type="AlphaFoldDB" id="A0A8T1JY88"/>
<accession>A0A8T1JY88</accession>
<evidence type="ECO:0000313" key="2">
    <source>
        <dbReference type="Proteomes" id="UP000736787"/>
    </source>
</evidence>
<gene>
    <name evidence="1" type="ORF">PC117_g12683</name>
</gene>
<dbReference type="Proteomes" id="UP000736787">
    <property type="component" value="Unassembled WGS sequence"/>
</dbReference>
<comment type="caution">
    <text evidence="1">The sequence shown here is derived from an EMBL/GenBank/DDBJ whole genome shotgun (WGS) entry which is preliminary data.</text>
</comment>
<reference evidence="1" key="1">
    <citation type="submission" date="2018-10" db="EMBL/GenBank/DDBJ databases">
        <title>Effector identification in a new, highly contiguous assembly of the strawberry crown rot pathogen Phytophthora cactorum.</title>
        <authorList>
            <person name="Armitage A.D."/>
            <person name="Nellist C.F."/>
            <person name="Bates H."/>
            <person name="Vickerstaff R.J."/>
            <person name="Harrison R.J."/>
        </authorList>
    </citation>
    <scope>NUCLEOTIDE SEQUENCE</scope>
    <source>
        <strain evidence="1">4040</strain>
    </source>
</reference>